<accession>A0A428N843</accession>
<keyword evidence="5" id="KW-1185">Reference proteome</keyword>
<dbReference type="Proteomes" id="UP000275076">
    <property type="component" value="Unassembled WGS sequence"/>
</dbReference>
<comment type="caution">
    <text evidence="4">The sequence shown here is derived from an EMBL/GenBank/DDBJ whole genome shotgun (WGS) entry which is preliminary data.</text>
</comment>
<dbReference type="PANTHER" id="PTHR20953">
    <property type="entry name" value="KINASE-RELATED"/>
    <property type="match status" value="1"/>
</dbReference>
<reference evidence="4 5" key="1">
    <citation type="submission" date="2018-10" db="EMBL/GenBank/DDBJ databases">
        <title>Draft genome sequence of Bacillus salarius IM0101, isolated from a hypersaline soil in Inner Mongolia, China.</title>
        <authorList>
            <person name="Yamprayoonswat W."/>
            <person name="Boonvisut S."/>
            <person name="Jumpathong W."/>
            <person name="Sittihan S."/>
            <person name="Ruangsuj P."/>
            <person name="Wanthongcharoen S."/>
            <person name="Thongpramul N."/>
            <person name="Pimmason S."/>
            <person name="Yu B."/>
            <person name="Yasawong M."/>
        </authorList>
    </citation>
    <scope>NUCLEOTIDE SEQUENCE [LARGE SCALE GENOMIC DNA]</scope>
    <source>
        <strain evidence="4 5">IM0101</strain>
    </source>
</reference>
<evidence type="ECO:0000313" key="5">
    <source>
        <dbReference type="Proteomes" id="UP000275076"/>
    </source>
</evidence>
<dbReference type="Gene3D" id="3.40.50.300">
    <property type="entry name" value="P-loop containing nucleotide triphosphate hydrolases"/>
    <property type="match status" value="1"/>
</dbReference>
<evidence type="ECO:0000256" key="2">
    <source>
        <dbReference type="ARBA" id="ARBA00022840"/>
    </source>
</evidence>
<dbReference type="AlphaFoldDB" id="A0A428N843"/>
<evidence type="ECO:0000256" key="1">
    <source>
        <dbReference type="ARBA" id="ARBA00022741"/>
    </source>
</evidence>
<dbReference type="RefSeq" id="WP_125554786.1">
    <property type="nucleotide sequence ID" value="NZ_RBVX01000003.1"/>
</dbReference>
<dbReference type="InterPro" id="IPR027417">
    <property type="entry name" value="P-loop_NTPase"/>
</dbReference>
<organism evidence="4 5">
    <name type="scientific">Salibacterium salarium</name>
    <dbReference type="NCBI Taxonomy" id="284579"/>
    <lineage>
        <taxon>Bacteria</taxon>
        <taxon>Bacillati</taxon>
        <taxon>Bacillota</taxon>
        <taxon>Bacilli</taxon>
        <taxon>Bacillales</taxon>
        <taxon>Bacillaceae</taxon>
    </lineage>
</organism>
<proteinExistence type="predicted"/>
<dbReference type="EMBL" id="RBVX01000003">
    <property type="protein sequence ID" value="RSL34554.1"/>
    <property type="molecule type" value="Genomic_DNA"/>
</dbReference>
<dbReference type="Pfam" id="PF19568">
    <property type="entry name" value="Spore_III_AA"/>
    <property type="match status" value="1"/>
</dbReference>
<feature type="domain" description="AAA+ ATPase" evidence="3">
    <location>
        <begin position="139"/>
        <end position="288"/>
    </location>
</feature>
<dbReference type="InterPro" id="IPR003593">
    <property type="entry name" value="AAA+_ATPase"/>
</dbReference>
<dbReference type="InterPro" id="IPR014217">
    <property type="entry name" value="Spore_III_AA"/>
</dbReference>
<name>A0A428N843_9BACI</name>
<evidence type="ECO:0000259" key="3">
    <source>
        <dbReference type="SMART" id="SM00382"/>
    </source>
</evidence>
<keyword evidence="1" id="KW-0547">Nucleotide-binding</keyword>
<dbReference type="PANTHER" id="PTHR20953:SF3">
    <property type="entry name" value="P-LOOP CONTAINING NUCLEOSIDE TRIPHOSPHATE HYDROLASES SUPERFAMILY PROTEIN"/>
    <property type="match status" value="1"/>
</dbReference>
<gene>
    <name evidence="4" type="primary">spoIIIAA</name>
    <name evidence="4" type="ORF">D7Z54_05275</name>
</gene>
<dbReference type="SMART" id="SM00382">
    <property type="entry name" value="AAA"/>
    <property type="match status" value="1"/>
</dbReference>
<keyword evidence="2" id="KW-0067">ATP-binding</keyword>
<dbReference type="GO" id="GO:0005524">
    <property type="term" value="F:ATP binding"/>
    <property type="evidence" value="ECO:0007669"/>
    <property type="project" value="UniProtKB-KW"/>
</dbReference>
<protein>
    <submittedName>
        <fullName evidence="4">Stage III sporulation protein AA</fullName>
    </submittedName>
</protein>
<sequence>MDNVLALLPKKIQALFLALPKKYRIEEIRLRIYKPIEVVTANHFFFLEGQDEQSYVMTEEDMEYILNQLSEFSIYAFQEEMKQGYITTRGGHRVGIGGQVVHEQGKVVSIKHIRFFNIRIANDFQGTAAPYLDKLLDTRYGHTLIIGSPQSGKTTFLRDLARSASEGVAAFDIPSRKVGIVDERSELAACYQGIPSFEVGTRTDVLDACPKAEGMMMMIRSMSPEVIVADEVGRKEDVEAIMEAVHAGVTIFCTVHGVSYEDVIKRPMIGELLTSPIFKNIILLERQHDYINVTLENIQSVS</sequence>
<dbReference type="OrthoDB" id="9768243at2"/>
<dbReference type="InterPro" id="IPR045735">
    <property type="entry name" value="Spore_III_AA_AAA+_ATPase"/>
</dbReference>
<evidence type="ECO:0000313" key="4">
    <source>
        <dbReference type="EMBL" id="RSL34554.1"/>
    </source>
</evidence>
<dbReference type="SUPFAM" id="SSF52540">
    <property type="entry name" value="P-loop containing nucleoside triphosphate hydrolases"/>
    <property type="match status" value="1"/>
</dbReference>
<dbReference type="NCBIfam" id="TIGR02858">
    <property type="entry name" value="spore_III_AA"/>
    <property type="match status" value="1"/>
</dbReference>